<dbReference type="EMBL" id="JABWDY010008486">
    <property type="protein sequence ID" value="KAF5202173.1"/>
    <property type="molecule type" value="Genomic_DNA"/>
</dbReference>
<proteinExistence type="predicted"/>
<dbReference type="Proteomes" id="UP000554482">
    <property type="component" value="Unassembled WGS sequence"/>
</dbReference>
<keyword evidence="2" id="KW-1185">Reference proteome</keyword>
<evidence type="ECO:0000313" key="1">
    <source>
        <dbReference type="EMBL" id="KAF5202173.1"/>
    </source>
</evidence>
<accession>A0A7J6WYM3</accession>
<organism evidence="1 2">
    <name type="scientific">Thalictrum thalictroides</name>
    <name type="common">Rue-anemone</name>
    <name type="synonym">Anemone thalictroides</name>
    <dbReference type="NCBI Taxonomy" id="46969"/>
    <lineage>
        <taxon>Eukaryota</taxon>
        <taxon>Viridiplantae</taxon>
        <taxon>Streptophyta</taxon>
        <taxon>Embryophyta</taxon>
        <taxon>Tracheophyta</taxon>
        <taxon>Spermatophyta</taxon>
        <taxon>Magnoliopsida</taxon>
        <taxon>Ranunculales</taxon>
        <taxon>Ranunculaceae</taxon>
        <taxon>Thalictroideae</taxon>
        <taxon>Thalictrum</taxon>
    </lineage>
</organism>
<dbReference type="AlphaFoldDB" id="A0A7J6WYM3"/>
<sequence length="80" mass="9442">MAAWLEMKDGDPLYMFSKRSVGPSIAYIELEDIKTRLKLAYSLNVRKVQVIQQWTALQFVVRPHGEQCRWLNVLHTWLSH</sequence>
<reference evidence="1 2" key="1">
    <citation type="submission" date="2020-06" db="EMBL/GenBank/DDBJ databases">
        <title>Transcriptomic and genomic resources for Thalictrum thalictroides and T. hernandezii: Facilitating candidate gene discovery in an emerging model plant lineage.</title>
        <authorList>
            <person name="Arias T."/>
            <person name="Riano-Pachon D.M."/>
            <person name="Di Stilio V.S."/>
        </authorList>
    </citation>
    <scope>NUCLEOTIDE SEQUENCE [LARGE SCALE GENOMIC DNA]</scope>
    <source>
        <strain evidence="2">cv. WT478/WT964</strain>
        <tissue evidence="1">Leaves</tissue>
    </source>
</reference>
<evidence type="ECO:0000313" key="2">
    <source>
        <dbReference type="Proteomes" id="UP000554482"/>
    </source>
</evidence>
<name>A0A7J6WYM3_THATH</name>
<comment type="caution">
    <text evidence="1">The sequence shown here is derived from an EMBL/GenBank/DDBJ whole genome shotgun (WGS) entry which is preliminary data.</text>
</comment>
<gene>
    <name evidence="1" type="ORF">FRX31_008244</name>
</gene>
<protein>
    <submittedName>
        <fullName evidence="1">Uncharacterized protein</fullName>
    </submittedName>
</protein>